<organism evidence="2 3">
    <name type="scientific">Imshaugia aleurites</name>
    <dbReference type="NCBI Taxonomy" id="172621"/>
    <lineage>
        <taxon>Eukaryota</taxon>
        <taxon>Fungi</taxon>
        <taxon>Dikarya</taxon>
        <taxon>Ascomycota</taxon>
        <taxon>Pezizomycotina</taxon>
        <taxon>Lecanoromycetes</taxon>
        <taxon>OSLEUM clade</taxon>
        <taxon>Lecanoromycetidae</taxon>
        <taxon>Lecanorales</taxon>
        <taxon>Lecanorineae</taxon>
        <taxon>Parmeliaceae</taxon>
        <taxon>Imshaugia</taxon>
    </lineage>
</organism>
<reference evidence="2" key="1">
    <citation type="submission" date="2021-03" db="EMBL/GenBank/DDBJ databases">
        <authorList>
            <person name="Tagirdzhanova G."/>
        </authorList>
    </citation>
    <scope>NUCLEOTIDE SEQUENCE</scope>
</reference>
<accession>A0A8H3EVG6</accession>
<sequence length="346" mass="37738">MKVIAVVIVVTGALTTSVTALTGATYHQGSRLVPHIAPRLADHEAPTKTFRTRQDNPEVNFTPDQLFAMQKKFLDNFISPNNAIQANSINSTLLAENIQGRVDITRTFDGRELNTEYLFGLFANLAASTNDTSAFSLLGVPVGYEITHFAASQNIASASTRFQFFFNAINLTLPIQIQTWNVFNQAGQISMYDASFTGWWQWAVDELLGYVQTALSAADGGENVTLADTATYVQSKLATSICSTAQQYCVGALQQYSSNATCYNHLTNQTRFGEAYELGRNTVLCRMVHQNMVPLRPAIHCPHIGPSGGGYCVDTPSYADTVNQNYFSNYPFAYGNGSVTGGVLQG</sequence>
<proteinExistence type="predicted"/>
<dbReference type="OrthoDB" id="10010954at2759"/>
<evidence type="ECO:0000313" key="2">
    <source>
        <dbReference type="EMBL" id="CAF9911083.1"/>
    </source>
</evidence>
<dbReference type="AlphaFoldDB" id="A0A8H3EVG6"/>
<keyword evidence="3" id="KW-1185">Reference proteome</keyword>
<evidence type="ECO:0000256" key="1">
    <source>
        <dbReference type="SAM" id="SignalP"/>
    </source>
</evidence>
<comment type="caution">
    <text evidence="2">The sequence shown here is derived from an EMBL/GenBank/DDBJ whole genome shotgun (WGS) entry which is preliminary data.</text>
</comment>
<feature type="chain" id="PRO_5034119308" evidence="1">
    <location>
        <begin position="21"/>
        <end position="346"/>
    </location>
</feature>
<dbReference type="EMBL" id="CAJPDT010000008">
    <property type="protein sequence ID" value="CAF9911083.1"/>
    <property type="molecule type" value="Genomic_DNA"/>
</dbReference>
<name>A0A8H3EVG6_9LECA</name>
<dbReference type="Proteomes" id="UP000664534">
    <property type="component" value="Unassembled WGS sequence"/>
</dbReference>
<gene>
    <name evidence="2" type="ORF">IMSHALPRED_009919</name>
</gene>
<feature type="signal peptide" evidence="1">
    <location>
        <begin position="1"/>
        <end position="20"/>
    </location>
</feature>
<evidence type="ECO:0000313" key="3">
    <source>
        <dbReference type="Proteomes" id="UP000664534"/>
    </source>
</evidence>
<keyword evidence="1" id="KW-0732">Signal</keyword>
<protein>
    <submittedName>
        <fullName evidence="2">Uncharacterized protein</fullName>
    </submittedName>
</protein>